<proteinExistence type="predicted"/>
<evidence type="ECO:0000313" key="2">
    <source>
        <dbReference type="Proteomes" id="UP001487740"/>
    </source>
</evidence>
<organism evidence="1 2">
    <name type="scientific">Scylla paramamosain</name>
    <name type="common">Mud crab</name>
    <dbReference type="NCBI Taxonomy" id="85552"/>
    <lineage>
        <taxon>Eukaryota</taxon>
        <taxon>Metazoa</taxon>
        <taxon>Ecdysozoa</taxon>
        <taxon>Arthropoda</taxon>
        <taxon>Crustacea</taxon>
        <taxon>Multicrustacea</taxon>
        <taxon>Malacostraca</taxon>
        <taxon>Eumalacostraca</taxon>
        <taxon>Eucarida</taxon>
        <taxon>Decapoda</taxon>
        <taxon>Pleocyemata</taxon>
        <taxon>Brachyura</taxon>
        <taxon>Eubrachyura</taxon>
        <taxon>Portunoidea</taxon>
        <taxon>Portunidae</taxon>
        <taxon>Portuninae</taxon>
        <taxon>Scylla</taxon>
    </lineage>
</organism>
<name>A0AAW0UKQ3_SCYPA</name>
<comment type="caution">
    <text evidence="1">The sequence shown here is derived from an EMBL/GenBank/DDBJ whole genome shotgun (WGS) entry which is preliminary data.</text>
</comment>
<gene>
    <name evidence="1" type="ORF">O3P69_003161</name>
</gene>
<evidence type="ECO:0000313" key="1">
    <source>
        <dbReference type="EMBL" id="KAK8400265.1"/>
    </source>
</evidence>
<sequence length="72" mass="8052">MGALANWSCTFPGREEWPVWDTKGRPGNPPASSSQALLGPPRSSTFIFFPFSAHRYQECIKATDPKQRNTEP</sequence>
<keyword evidence="2" id="KW-1185">Reference proteome</keyword>
<dbReference type="AlphaFoldDB" id="A0AAW0UKQ3"/>
<protein>
    <submittedName>
        <fullName evidence="1">Uncharacterized protein</fullName>
    </submittedName>
</protein>
<reference evidence="1 2" key="1">
    <citation type="submission" date="2023-03" db="EMBL/GenBank/DDBJ databases">
        <title>High-quality genome of Scylla paramamosain provides insights in environmental adaptation.</title>
        <authorList>
            <person name="Zhang L."/>
        </authorList>
    </citation>
    <scope>NUCLEOTIDE SEQUENCE [LARGE SCALE GENOMIC DNA]</scope>
    <source>
        <strain evidence="1">LZ_2023a</strain>
        <tissue evidence="1">Muscle</tissue>
    </source>
</reference>
<dbReference type="EMBL" id="JARAKH010000010">
    <property type="protein sequence ID" value="KAK8400265.1"/>
    <property type="molecule type" value="Genomic_DNA"/>
</dbReference>
<dbReference type="Proteomes" id="UP001487740">
    <property type="component" value="Unassembled WGS sequence"/>
</dbReference>
<accession>A0AAW0UKQ3</accession>